<sequence>MSICNLEFSPFKSVIHADALHIAVHNMYIQMIHLASLIYHIEHNMIEHIRPFRFPHRMYSNFIIKIKRPFLRKM</sequence>
<reference evidence="1" key="2">
    <citation type="journal article" date="2015" name="Fish Shellfish Immunol.">
        <title>Early steps in the European eel (Anguilla anguilla)-Vibrio vulnificus interaction in the gills: Role of the RtxA13 toxin.</title>
        <authorList>
            <person name="Callol A."/>
            <person name="Pajuelo D."/>
            <person name="Ebbesson L."/>
            <person name="Teles M."/>
            <person name="MacKenzie S."/>
            <person name="Amaro C."/>
        </authorList>
    </citation>
    <scope>NUCLEOTIDE SEQUENCE</scope>
</reference>
<evidence type="ECO:0000313" key="1">
    <source>
        <dbReference type="EMBL" id="JAH60752.1"/>
    </source>
</evidence>
<name>A0A0E9U4U8_ANGAN</name>
<proteinExistence type="predicted"/>
<dbReference type="AlphaFoldDB" id="A0A0E9U4U8"/>
<dbReference type="EMBL" id="GBXM01047825">
    <property type="protein sequence ID" value="JAH60752.1"/>
    <property type="molecule type" value="Transcribed_RNA"/>
</dbReference>
<organism evidence="1">
    <name type="scientific">Anguilla anguilla</name>
    <name type="common">European freshwater eel</name>
    <name type="synonym">Muraena anguilla</name>
    <dbReference type="NCBI Taxonomy" id="7936"/>
    <lineage>
        <taxon>Eukaryota</taxon>
        <taxon>Metazoa</taxon>
        <taxon>Chordata</taxon>
        <taxon>Craniata</taxon>
        <taxon>Vertebrata</taxon>
        <taxon>Euteleostomi</taxon>
        <taxon>Actinopterygii</taxon>
        <taxon>Neopterygii</taxon>
        <taxon>Teleostei</taxon>
        <taxon>Anguilliformes</taxon>
        <taxon>Anguillidae</taxon>
        <taxon>Anguilla</taxon>
    </lineage>
</organism>
<protein>
    <submittedName>
        <fullName evidence="1">Uncharacterized protein</fullName>
    </submittedName>
</protein>
<accession>A0A0E9U4U8</accession>
<reference evidence="1" key="1">
    <citation type="submission" date="2014-11" db="EMBL/GenBank/DDBJ databases">
        <authorList>
            <person name="Amaro Gonzalez C."/>
        </authorList>
    </citation>
    <scope>NUCLEOTIDE SEQUENCE</scope>
</reference>